<dbReference type="Proteomes" id="UP000715781">
    <property type="component" value="Unassembled WGS sequence"/>
</dbReference>
<reference evidence="2" key="2">
    <citation type="journal article" date="2022" name="Microbiol. Resour. Announc.">
        <title>Metagenome Sequencing to Explore Phylogenomics of Terrestrial Cyanobacteria.</title>
        <authorList>
            <person name="Ward R.D."/>
            <person name="Stajich J.E."/>
            <person name="Johansen J.R."/>
            <person name="Huntemann M."/>
            <person name="Clum A."/>
            <person name="Foster B."/>
            <person name="Foster B."/>
            <person name="Roux S."/>
            <person name="Palaniappan K."/>
            <person name="Varghese N."/>
            <person name="Mukherjee S."/>
            <person name="Reddy T.B.K."/>
            <person name="Daum C."/>
            <person name="Copeland A."/>
            <person name="Chen I.A."/>
            <person name="Ivanova N.N."/>
            <person name="Kyrpides N.C."/>
            <person name="Shapiro N."/>
            <person name="Eloe-Fadrosh E.A."/>
            <person name="Pietrasiak N."/>
        </authorList>
    </citation>
    <scope>NUCLEOTIDE SEQUENCE</scope>
    <source>
        <strain evidence="2">JT2-VF2</strain>
    </source>
</reference>
<dbReference type="Pfam" id="PF13470">
    <property type="entry name" value="PIN_3"/>
    <property type="match status" value="1"/>
</dbReference>
<reference evidence="2" key="1">
    <citation type="submission" date="2021-05" db="EMBL/GenBank/DDBJ databases">
        <authorList>
            <person name="Pietrasiak N."/>
            <person name="Ward R."/>
            <person name="Stajich J.E."/>
            <person name="Kurbessoian T."/>
        </authorList>
    </citation>
    <scope>NUCLEOTIDE SEQUENCE</scope>
    <source>
        <strain evidence="2">JT2-VF2</strain>
    </source>
</reference>
<dbReference type="EMBL" id="JAHHHN010000001">
    <property type="protein sequence ID" value="MBW4559858.1"/>
    <property type="molecule type" value="Genomic_DNA"/>
</dbReference>
<comment type="caution">
    <text evidence="2">The sequence shown here is derived from an EMBL/GenBank/DDBJ whole genome shotgun (WGS) entry which is preliminary data.</text>
</comment>
<feature type="domain" description="PIN" evidence="1">
    <location>
        <begin position="2"/>
        <end position="114"/>
    </location>
</feature>
<dbReference type="Gene3D" id="3.40.50.1010">
    <property type="entry name" value="5'-nuclease"/>
    <property type="match status" value="1"/>
</dbReference>
<accession>A0A951PVL9</accession>
<protein>
    <submittedName>
        <fullName evidence="2">PIN domain-containing protein</fullName>
    </submittedName>
</protein>
<dbReference type="AlphaFoldDB" id="A0A951PVL9"/>
<evidence type="ECO:0000313" key="2">
    <source>
        <dbReference type="EMBL" id="MBW4559858.1"/>
    </source>
</evidence>
<evidence type="ECO:0000259" key="1">
    <source>
        <dbReference type="Pfam" id="PF13470"/>
    </source>
</evidence>
<dbReference type="InterPro" id="IPR029060">
    <property type="entry name" value="PIN-like_dom_sf"/>
</dbReference>
<name>A0A951PVL9_9NOST</name>
<dbReference type="SUPFAM" id="SSF88723">
    <property type="entry name" value="PIN domain-like"/>
    <property type="match status" value="1"/>
</dbReference>
<dbReference type="InterPro" id="IPR002716">
    <property type="entry name" value="PIN_dom"/>
</dbReference>
<gene>
    <name evidence="2" type="ORF">KME32_01675</name>
</gene>
<evidence type="ECO:0000313" key="3">
    <source>
        <dbReference type="Proteomes" id="UP000715781"/>
    </source>
</evidence>
<sequence>MRVLLDTNIILDFALERHPFYSNTIQVFSFIYQKQIEGYLSASTFSDLYYIIRKDKGRASALSLLNRIVTFCQVATVDSTTINMALTANFKDFEDAIQYSAAVLNHLDAIITRNPRDFPVVTPRIITPEELIQELTNTP</sequence>
<organism evidence="2 3">
    <name type="scientific">Mojavia pulchra JT2-VF2</name>
    <dbReference type="NCBI Taxonomy" id="287848"/>
    <lineage>
        <taxon>Bacteria</taxon>
        <taxon>Bacillati</taxon>
        <taxon>Cyanobacteriota</taxon>
        <taxon>Cyanophyceae</taxon>
        <taxon>Nostocales</taxon>
        <taxon>Nostocaceae</taxon>
    </lineage>
</organism>
<proteinExistence type="predicted"/>